<dbReference type="Gene3D" id="1.10.1200.10">
    <property type="entry name" value="ACP-like"/>
    <property type="match status" value="2"/>
</dbReference>
<dbReference type="InterPro" id="IPR020806">
    <property type="entry name" value="PKS_PP-bd"/>
</dbReference>
<dbReference type="Gene3D" id="3.40.50.980">
    <property type="match status" value="4"/>
</dbReference>
<comment type="similarity">
    <text evidence="2">Belongs to the ATP-dependent AMP-binding enzyme family.</text>
</comment>
<dbReference type="GO" id="GO:0016788">
    <property type="term" value="F:hydrolase activity, acting on ester bonds"/>
    <property type="evidence" value="ECO:0007669"/>
    <property type="project" value="UniProtKB-ARBA"/>
</dbReference>
<dbReference type="SUPFAM" id="SSF56801">
    <property type="entry name" value="Acetyl-CoA synthetase-like"/>
    <property type="match status" value="2"/>
</dbReference>
<dbReference type="GO" id="GO:0043041">
    <property type="term" value="P:amino acid activation for nonribosomal peptide biosynthetic process"/>
    <property type="evidence" value="ECO:0007669"/>
    <property type="project" value="TreeGrafter"/>
</dbReference>
<dbReference type="EMBL" id="ABOX02000012">
    <property type="protein sequence ID" value="EEF60978.1"/>
    <property type="molecule type" value="Genomic_DNA"/>
</dbReference>
<dbReference type="InterPro" id="IPR036412">
    <property type="entry name" value="HAD-like_sf"/>
</dbReference>
<dbReference type="GO" id="GO:0005829">
    <property type="term" value="C:cytosol"/>
    <property type="evidence" value="ECO:0007669"/>
    <property type="project" value="TreeGrafter"/>
</dbReference>
<keyword evidence="8" id="KW-1185">Reference proteome</keyword>
<evidence type="ECO:0000259" key="6">
    <source>
        <dbReference type="PROSITE" id="PS50075"/>
    </source>
</evidence>
<evidence type="ECO:0000256" key="2">
    <source>
        <dbReference type="ARBA" id="ARBA00006432"/>
    </source>
</evidence>
<dbReference type="FunFam" id="3.30.300.30:FF:000010">
    <property type="entry name" value="Enterobactin synthetase component F"/>
    <property type="match status" value="2"/>
</dbReference>
<evidence type="ECO:0000256" key="3">
    <source>
        <dbReference type="ARBA" id="ARBA00022450"/>
    </source>
</evidence>
<dbReference type="PANTHER" id="PTHR45527">
    <property type="entry name" value="NONRIBOSOMAL PEPTIDE SYNTHETASE"/>
    <property type="match status" value="1"/>
</dbReference>
<dbReference type="Pfam" id="PF00668">
    <property type="entry name" value="Condensation"/>
    <property type="match status" value="2"/>
</dbReference>
<comment type="caution">
    <text evidence="7">The sequence shown here is derived from an EMBL/GenBank/DDBJ whole genome shotgun (WGS) entry which is preliminary data.</text>
</comment>
<dbReference type="Proteomes" id="UP000003688">
    <property type="component" value="Unassembled WGS sequence"/>
</dbReference>
<dbReference type="InterPro" id="IPR001031">
    <property type="entry name" value="Thioesterase"/>
</dbReference>
<dbReference type="GO" id="GO:0009239">
    <property type="term" value="P:enterobactin biosynthetic process"/>
    <property type="evidence" value="ECO:0007669"/>
    <property type="project" value="TreeGrafter"/>
</dbReference>
<dbReference type="InterPro" id="IPR029058">
    <property type="entry name" value="AB_hydrolase_fold"/>
</dbReference>
<dbReference type="SUPFAM" id="SSF53474">
    <property type="entry name" value="alpha/beta-Hydrolases"/>
    <property type="match status" value="1"/>
</dbReference>
<dbReference type="SUPFAM" id="SSF56784">
    <property type="entry name" value="HAD-like"/>
    <property type="match status" value="1"/>
</dbReference>
<dbReference type="Gene3D" id="3.40.50.1820">
    <property type="entry name" value="alpha/beta hydrolase"/>
    <property type="match status" value="2"/>
</dbReference>
<sequence length="3224" mass="358744">MLLENELASGQPEASTQKPTLLERRLQGVGKGNARASSIPRRLKPNHIDLAFAQQRLWFLDQLTPESPLYNFPTAFRLAGNLDVLALQRSLDAIVARHEALRTRFVSVEGTPVQVISDISAVDLPLVDLTKTLPSLREAEAQRLMIVEARRPFNLSQDTMMRALLIKLDSAGHILVVTIHHIATDAWSMGIFFRELSTLYAANCSGTSADLPELKIQYADYAVWQREWLTGDVLAKQAGYWKNRLAGAKDFLELPTDRPRPLVQSFRGGTQSYIIRPELVEGLKQLGRKSGATLFMTLLAAFKTLLYRYSGQEDILVGSPIAGRSRVETEQSIGFFVNTLVLRTDVSGNPTFKELLGRVKDVALGAFAHQDMPFDRLVEELHPERNSSYAPFVQTMFVFQNSPSESLRLPQLNVIPLEIRGETSKFDLSLFIEEREHGLTASFEYSVSLFDDSSITRMWGHFQTLLEEIIHNPEQRISKLRLLTNLERQQLLNDWTNTTTDYPANKCIQDLFEEQVRLTPHAVALKFELQHLTYAELNERSNKLAHHLASAGVRTGSIVGVLMDRSLELIIGLMGILKAGGAYAALDPSSPMERLELMLEDLNSPVVLTRSTTAALLPKSSSSEKTIRPRLICLDEDWPAIEKESGENPVCETNPESIAYICFTSGSTGRPKGVCIPHRGVVRLVRNTEYITLGPEDRMAQCATVSFDAATFEVWGGLLNGGQVHIFSRESMLTPQRFAAELEAFRITTLFLTTALFNQLVAEVPRGFAALKNVLFGGEAVDPGAVRKVLQTGRPRRLLHVYGPTECTTFATWKLVESVEEGALTVPIGRPISNTTAYILDGEREPVPVGVTGEIYLGGDGLARDYLLSPALTAERFVHNPFGKVAGGRLYRTGDLGRYLASGEIEFIGRVDHQVKVRGFRIEPGEIEAVLARHPGVQQCVVNAHQGRDGSKQLTAYFVPHSQPGPGSTELRRHLREKLPEYMVPSAFVTMEAIPLNQNGKVDRRSLPAPETGRDRSEKKYLGPRDSVEKELIGIWESVLGIQPIGIEDRFFDLGGHSLLAVRLLAQIEKKFNKRLPVSVVFQAPTVSQLAGYVRDEKTPEPSSSIVAIQPRGSKPALFFVHGVGGGMFWGYTNLARSLGLDQPVYALKSRSMDGQQEFKSIEEMAAQYVADIRAFQPKGPYHLGGYCFGGNVAYEMARQLCAQGEKVAMLALLNCAPPNSTYTCVKWTPKIALKFIRNVGYLIVRSLGWGAQQRNEFLRWKAALIRRRMARFFRLTGESAKRINVEDMVDLSAFPKDQKEIWETHIHALIEFFPKPYAGKATLFRSRGHQLFCSYDNQYGWDEFASEVEVHVVPGAHESILEEPHVREVAENIKACLLKMQIPELVSASAASAAKKISTAPVGSSPMCNDTESNYPAEMCIHQLFEEQVKRTPDASAVIFGEQQLTYRELNTSANKLAHHLQSLGVSSDVPVGLCLERSIELVTAILGILKAGGAYVPLDPAYPKERLAMMLDDSRAPVLVTQEKLLITLPDHKCQVVCIDKTLPTAFMEQNPVSTAVPGSLAYVIYTSGSTGKPKGVAMGHRPLVNLIWWQLKSSTMGKGDKTLQFASPSFDVSFQEIFSTWCSGGVLMLIDEEVRHDPPKLLRFIREQKVNRLYLPFIALHQLAESVTEEDLLPESLREVITAGEQLRITGKITTLFEKLTNCTLHNHYGPSESHVVTAYTLPGTPGQWPALPPIGKPIANTQIHLLDDQFQPVVAGEPGELYIGGVCLARGYLHQAHLTSERFIADPTALEQGARLYKTGDLARLLPDGNIEFLGRVDHQVKIRGYRVELSEVENVLGKHPAARECVVSAREDVPGQKRLVGYLVLQPGQNVTVKDLRDFLQSELPDYMVPSAYVILDSLPLTPSGKVNRMALPEPDQGRPELGAEYVAPGNATEERIAAIWSEVLNLKKIGVRDNFFELGGHSLLVAQVVSRIRQTFKVELPLSSLFDAPSIASLAAGIEAGTWNQGGMAAPPIKPTEKKTNAPLSFSQRRLWFIDRLEPGSHAYNVPLAIRLEGTLNVAALEQSLNKIIERHEALRTTISFVDGSLAQVTTPHLKLALAITDLRKLDEADRDAHAKMVIEEDARKPFDLERGPLIRGTLVKLDDVRNELLVVMHHIISDGWSLGLILTELDLFYTAFTSGKTVPAPPELTVQYVDYAVWQNQWMQGEVLEKEVTFWRERLAGAPSAIELPGDHMEDSEPGAKCGLHQVILPGELTDSLSSLSRREGTTPFMVLTAALATTLHKWSQQSDLVIGTVVAGRNQKEIEDVIGCFMNFVPVRIKVAEQKTSSEFLKDVKHAVLEAHAHQDCPFEKIVEAINPERKTAQNPLYNVGLLFQNFPGGAFNAAGLKAEMMQVDLQAALLDLRFIAEETAGGFAIACEYKMPLFEPATIQHLLNYFCKNLETLTREPQRKIAEIEKSQDLTAQIKAAKARQNRQTICIAATFTAEPLEEGLKYWMKELGIPAAVEFAGYNQVFQELLNPGSSLALNQNGLNAILIRLEDWARFEGVEESSSSSGDQRVERSVDELTMALKAASARHATPYLVCLCPGSANIAAQPERAEFYRQMETRLAGELHRIPGVHLTTFEEIAKLYPVEEYNDPQAEELGHIPYTTSFFTALSTIIARRFHALKRAAYKVIVLDCDNTLWSGVAGEDGPDGIQLGEARFALQEFMRKQGEAGMLLCLCSKNEQEDVAAVFEQRREMPLKREHFTASRINWLPKSENIRSLADELKLGLESFIFVDDNPVECAEVESHCPEVMTLLLPAESGQIPKFLEHCWVFDHLKLSTEDKHRTAMYRQEKEREQFREQSLGLQDFLAGLELRVEITDLTSNQVTRAAQLTLRTNQFNMTTRRRTESDLQSMWRQGKSGVLTVSVRDRFGDYGLVGLIIHEAAGNAIKVDTFLLSCRVLGRGVEYQMVVRLGRLALAKGLDWVDFHFIPSEKNKPAFNFLETVGARFRQPTNGGYIYRFPAEFAAGIVFTPEVAEKQQPAKASFTAEHVKVKSSTSERRVKFTCCREIALAANDVSQIQQAMAAKSRTRSRDRKTYSAPTTETERMLSKIWEELLRVDKVGIHDNFFELGGHSLLAVRLFAQVEKLTGKKLPLVTLFQNSTVKQLADVLCQNSGVFPFVSCANPQGSKPPLSRSRSRGGRALGICQFSAPSRRGSGRVWNQIQGLERSRGI</sequence>
<feature type="domain" description="Carrier" evidence="6">
    <location>
        <begin position="1933"/>
        <end position="2008"/>
    </location>
</feature>
<dbReference type="InterPro" id="IPR036514">
    <property type="entry name" value="SGNH_hydro_sf"/>
</dbReference>
<dbReference type="InterPro" id="IPR000873">
    <property type="entry name" value="AMP-dep_synth/lig_dom"/>
</dbReference>
<dbReference type="InterPro" id="IPR010071">
    <property type="entry name" value="AA_adenyl_dom"/>
</dbReference>
<evidence type="ECO:0000256" key="1">
    <source>
        <dbReference type="ARBA" id="ARBA00001957"/>
    </source>
</evidence>
<dbReference type="SUPFAM" id="SSF52777">
    <property type="entry name" value="CoA-dependent acyltransferases"/>
    <property type="match status" value="4"/>
</dbReference>
<dbReference type="GO" id="GO:0047527">
    <property type="term" value="F:2,3-dihydroxybenzoate-serine ligase activity"/>
    <property type="evidence" value="ECO:0007669"/>
    <property type="project" value="TreeGrafter"/>
</dbReference>
<proteinExistence type="inferred from homology"/>
<dbReference type="InterPro" id="IPR009081">
    <property type="entry name" value="PP-bd_ACP"/>
</dbReference>
<dbReference type="InterPro" id="IPR023214">
    <property type="entry name" value="HAD_sf"/>
</dbReference>
<dbReference type="NCBIfam" id="TIGR01686">
    <property type="entry name" value="FkbH"/>
    <property type="match status" value="1"/>
</dbReference>
<dbReference type="GO" id="GO:0031177">
    <property type="term" value="F:phosphopantetheine binding"/>
    <property type="evidence" value="ECO:0007669"/>
    <property type="project" value="InterPro"/>
</dbReference>
<dbReference type="InterPro" id="IPR010033">
    <property type="entry name" value="HAD_SF_ppase_IIIC"/>
</dbReference>
<dbReference type="FunFam" id="3.40.50.12780:FF:000012">
    <property type="entry name" value="Non-ribosomal peptide synthetase"/>
    <property type="match status" value="2"/>
</dbReference>
<dbReference type="InterPro" id="IPR006162">
    <property type="entry name" value="Ppantetheine_attach_site"/>
</dbReference>
<keyword evidence="3" id="KW-0596">Phosphopantetheine</keyword>
<evidence type="ECO:0000256" key="4">
    <source>
        <dbReference type="ARBA" id="ARBA00022553"/>
    </source>
</evidence>
<dbReference type="PROSITE" id="PS00455">
    <property type="entry name" value="AMP_BINDING"/>
    <property type="match status" value="2"/>
</dbReference>
<dbReference type="InterPro" id="IPR001242">
    <property type="entry name" value="Condensation_dom"/>
</dbReference>
<protein>
    <submittedName>
        <fullName evidence="7">Amino acid adenylation domain protein</fullName>
    </submittedName>
</protein>
<dbReference type="InterPro" id="IPR010037">
    <property type="entry name" value="FkbH_domain"/>
</dbReference>
<dbReference type="Pfam" id="PF00975">
    <property type="entry name" value="Thioesterase"/>
    <property type="match status" value="1"/>
</dbReference>
<dbReference type="GO" id="GO:0009366">
    <property type="term" value="C:enterobactin synthetase complex"/>
    <property type="evidence" value="ECO:0007669"/>
    <property type="project" value="TreeGrafter"/>
</dbReference>
<dbReference type="CDD" id="cd17651">
    <property type="entry name" value="A_NRPS_VisG_like"/>
    <property type="match status" value="1"/>
</dbReference>
<dbReference type="Pfam" id="PF00550">
    <property type="entry name" value="PP-binding"/>
    <property type="match status" value="3"/>
</dbReference>
<organism evidence="7 8">
    <name type="scientific">Pedosphaera parvula (strain Ellin514)</name>
    <dbReference type="NCBI Taxonomy" id="320771"/>
    <lineage>
        <taxon>Bacteria</taxon>
        <taxon>Pseudomonadati</taxon>
        <taxon>Verrucomicrobiota</taxon>
        <taxon>Pedosphaerae</taxon>
        <taxon>Pedosphaerales</taxon>
        <taxon>Pedosphaeraceae</taxon>
        <taxon>Pedosphaera</taxon>
    </lineage>
</organism>
<dbReference type="InterPro" id="IPR025110">
    <property type="entry name" value="AMP-bd_C"/>
</dbReference>
<evidence type="ECO:0000313" key="7">
    <source>
        <dbReference type="EMBL" id="EEF60978.1"/>
    </source>
</evidence>
<dbReference type="Gene3D" id="3.40.50.1000">
    <property type="entry name" value="HAD superfamily/HAD-like"/>
    <property type="match status" value="1"/>
</dbReference>
<dbReference type="InterPro" id="IPR020845">
    <property type="entry name" value="AMP-binding_CS"/>
</dbReference>
<accession>B9XGC7</accession>
<dbReference type="SMART" id="SM00823">
    <property type="entry name" value="PKS_PP"/>
    <property type="match status" value="3"/>
</dbReference>
<gene>
    <name evidence="7" type="ORF">Cflav_PD3695</name>
</gene>
<dbReference type="NCBIfam" id="TIGR01733">
    <property type="entry name" value="AA-adenyl-dom"/>
    <property type="match status" value="2"/>
</dbReference>
<feature type="region of interest" description="Disordered" evidence="5">
    <location>
        <begin position="999"/>
        <end position="1021"/>
    </location>
</feature>
<dbReference type="Pfam" id="PF13193">
    <property type="entry name" value="AMP-binding_C"/>
    <property type="match status" value="2"/>
</dbReference>
<keyword evidence="4" id="KW-0597">Phosphoprotein</keyword>
<dbReference type="OrthoDB" id="51171at2"/>
<dbReference type="FunFam" id="3.40.50.980:FF:000001">
    <property type="entry name" value="Non-ribosomal peptide synthetase"/>
    <property type="match status" value="2"/>
</dbReference>
<dbReference type="Gene3D" id="3.40.50.1110">
    <property type="entry name" value="SGNH hydrolase"/>
    <property type="match status" value="1"/>
</dbReference>
<reference evidence="7 8" key="1">
    <citation type="journal article" date="2011" name="J. Bacteriol.">
        <title>Genome sequence of 'Pedosphaera parvula' Ellin514, an aerobic Verrucomicrobial isolate from pasture soil.</title>
        <authorList>
            <person name="Kant R."/>
            <person name="van Passel M.W."/>
            <person name="Sangwan P."/>
            <person name="Palva A."/>
            <person name="Lucas S."/>
            <person name="Copeland A."/>
            <person name="Lapidus A."/>
            <person name="Glavina Del Rio T."/>
            <person name="Dalin E."/>
            <person name="Tice H."/>
            <person name="Bruce D."/>
            <person name="Goodwin L."/>
            <person name="Pitluck S."/>
            <person name="Chertkov O."/>
            <person name="Larimer F.W."/>
            <person name="Land M.L."/>
            <person name="Hauser L."/>
            <person name="Brettin T.S."/>
            <person name="Detter J.C."/>
            <person name="Han S."/>
            <person name="de Vos W.M."/>
            <person name="Janssen P.H."/>
            <person name="Smidt H."/>
        </authorList>
    </citation>
    <scope>NUCLEOTIDE SEQUENCE [LARGE SCALE GENOMIC DNA]</scope>
    <source>
        <strain evidence="7 8">Ellin514</strain>
    </source>
</reference>
<dbReference type="InterPro" id="IPR036736">
    <property type="entry name" value="ACP-like_sf"/>
</dbReference>
<dbReference type="PANTHER" id="PTHR45527:SF1">
    <property type="entry name" value="FATTY ACID SYNTHASE"/>
    <property type="match status" value="1"/>
</dbReference>
<dbReference type="Gene3D" id="3.30.559.10">
    <property type="entry name" value="Chloramphenicol acetyltransferase-like domain"/>
    <property type="match status" value="2"/>
</dbReference>
<dbReference type="Gene3D" id="3.30.559.30">
    <property type="entry name" value="Nonribosomal peptide synthetase, condensation domain"/>
    <property type="match status" value="2"/>
</dbReference>
<evidence type="ECO:0000313" key="8">
    <source>
        <dbReference type="Proteomes" id="UP000003688"/>
    </source>
</evidence>
<dbReference type="Gene3D" id="3.30.300.30">
    <property type="match status" value="2"/>
</dbReference>
<dbReference type="Pfam" id="PF00501">
    <property type="entry name" value="AMP-binding"/>
    <property type="match status" value="2"/>
</dbReference>
<dbReference type="PROSITE" id="PS00012">
    <property type="entry name" value="PHOSPHOPANTETHEINE"/>
    <property type="match status" value="2"/>
</dbReference>
<comment type="cofactor">
    <cofactor evidence="1">
        <name>pantetheine 4'-phosphate</name>
        <dbReference type="ChEBI" id="CHEBI:47942"/>
    </cofactor>
</comment>
<dbReference type="NCBIfam" id="NF003417">
    <property type="entry name" value="PRK04813.1"/>
    <property type="match status" value="2"/>
</dbReference>
<dbReference type="CDD" id="cd12117">
    <property type="entry name" value="A_NRPS_Srf_like"/>
    <property type="match status" value="1"/>
</dbReference>
<dbReference type="FunFam" id="1.10.1200.10:FF:000005">
    <property type="entry name" value="Nonribosomal peptide synthetase 1"/>
    <property type="match status" value="3"/>
</dbReference>
<feature type="domain" description="Carrier" evidence="6">
    <location>
        <begin position="3091"/>
        <end position="3166"/>
    </location>
</feature>
<dbReference type="Gene3D" id="2.30.38.10">
    <property type="entry name" value="Luciferase, Domain 3"/>
    <property type="match status" value="2"/>
</dbReference>
<dbReference type="STRING" id="320771.Cflav_PD3695"/>
<evidence type="ECO:0000256" key="5">
    <source>
        <dbReference type="SAM" id="MobiDB-lite"/>
    </source>
</evidence>
<dbReference type="PROSITE" id="PS50075">
    <property type="entry name" value="CARRIER"/>
    <property type="match status" value="3"/>
</dbReference>
<dbReference type="NCBIfam" id="TIGR01681">
    <property type="entry name" value="HAD-SF-IIIC"/>
    <property type="match status" value="1"/>
</dbReference>
<dbReference type="CDD" id="cd19531">
    <property type="entry name" value="LCL_NRPS-like"/>
    <property type="match status" value="2"/>
</dbReference>
<dbReference type="FunFam" id="3.30.559.10:FF:000012">
    <property type="entry name" value="Non-ribosomal peptide synthetase"/>
    <property type="match status" value="1"/>
</dbReference>
<dbReference type="SUPFAM" id="SSF47336">
    <property type="entry name" value="ACP-like"/>
    <property type="match status" value="3"/>
</dbReference>
<dbReference type="InterPro" id="IPR023213">
    <property type="entry name" value="CAT-like_dom_sf"/>
</dbReference>
<name>B9XGC7_PEDPL</name>
<feature type="domain" description="Carrier" evidence="6">
    <location>
        <begin position="1023"/>
        <end position="1098"/>
    </location>
</feature>
<dbReference type="InterPro" id="IPR045851">
    <property type="entry name" value="AMP-bd_C_sf"/>
</dbReference>
<feature type="compositionally biased region" description="Basic and acidic residues" evidence="5">
    <location>
        <begin position="1001"/>
        <end position="1021"/>
    </location>
</feature>